<dbReference type="Proteomes" id="UP001597189">
    <property type="component" value="Unassembled WGS sequence"/>
</dbReference>
<keyword evidence="1" id="KW-0732">Signal</keyword>
<organism evidence="2 3">
    <name type="scientific">Levilactobacillus lanxiensis</name>
    <dbReference type="NCBI Taxonomy" id="2799568"/>
    <lineage>
        <taxon>Bacteria</taxon>
        <taxon>Bacillati</taxon>
        <taxon>Bacillota</taxon>
        <taxon>Bacilli</taxon>
        <taxon>Lactobacillales</taxon>
        <taxon>Lactobacillaceae</taxon>
        <taxon>Levilactobacillus</taxon>
    </lineage>
</organism>
<feature type="signal peptide" evidence="1">
    <location>
        <begin position="1"/>
        <end position="32"/>
    </location>
</feature>
<keyword evidence="3" id="KW-1185">Reference proteome</keyword>
<dbReference type="EMBL" id="JBHTOD010000002">
    <property type="protein sequence ID" value="MFD1454701.1"/>
    <property type="molecule type" value="Genomic_DNA"/>
</dbReference>
<accession>A0ABW4D1R6</accession>
<protein>
    <submittedName>
        <fullName evidence="2">SH3-like domain-containing protein</fullName>
    </submittedName>
</protein>
<evidence type="ECO:0000256" key="1">
    <source>
        <dbReference type="SAM" id="SignalP"/>
    </source>
</evidence>
<sequence length="422" mass="48630">MVTSKFRIGKFILLSSLVTCLGAVNSYTPASAADQSAVSTLRQQAKTHRKLQNLRDKLGTLQKVVTDDRHIAYRLDKKVRGYYELTDREKHTSILGDLASEEHAHRYNFMAVRTYYGSKQTLVAVRMYDLYDTYKPLSQAPAPTQLAVYDFDYEPITGYVPIQALHEVQPVVHRKKLANVPYYLNMFDGYHMANTYKMTVMRVWNAIPGSQPNVTSNDVSPYMYQQLYATREATNNQGRTYLYLHNKKGPIGWVRKSHQLSQGKYISPVTRLLHVQQHERLTRQIQPLATRHGYHLSQRVYNVYDRYGRLTRSLAMSYLFYPNLFIIKNNRVVTAKFYDHYYHVVKSVHNAKGLKSVTVNPKPGTLDYWDDNSRYAAFNDKNSDELYYLEDGLEDPESTYGTISVSHSGYAVMKSSGMASLE</sequence>
<gene>
    <name evidence="2" type="ORF">ACFQ44_03255</name>
</gene>
<reference evidence="3" key="1">
    <citation type="journal article" date="2019" name="Int. J. Syst. Evol. Microbiol.">
        <title>The Global Catalogue of Microorganisms (GCM) 10K type strain sequencing project: providing services to taxonomists for standard genome sequencing and annotation.</title>
        <authorList>
            <consortium name="The Broad Institute Genomics Platform"/>
            <consortium name="The Broad Institute Genome Sequencing Center for Infectious Disease"/>
            <person name="Wu L."/>
            <person name="Ma J."/>
        </authorList>
    </citation>
    <scope>NUCLEOTIDE SEQUENCE [LARGE SCALE GENOMIC DNA]</scope>
    <source>
        <strain evidence="3">CCM 8979</strain>
    </source>
</reference>
<evidence type="ECO:0000313" key="3">
    <source>
        <dbReference type="Proteomes" id="UP001597189"/>
    </source>
</evidence>
<dbReference type="RefSeq" id="WP_203643119.1">
    <property type="nucleotide sequence ID" value="NZ_BOLN01000002.1"/>
</dbReference>
<comment type="caution">
    <text evidence="2">The sequence shown here is derived from an EMBL/GenBank/DDBJ whole genome shotgun (WGS) entry which is preliminary data.</text>
</comment>
<evidence type="ECO:0000313" key="2">
    <source>
        <dbReference type="EMBL" id="MFD1454701.1"/>
    </source>
</evidence>
<name>A0ABW4D1R6_9LACO</name>
<proteinExistence type="predicted"/>
<feature type="chain" id="PRO_5046322491" evidence="1">
    <location>
        <begin position="33"/>
        <end position="422"/>
    </location>
</feature>